<evidence type="ECO:0000256" key="1">
    <source>
        <dbReference type="ARBA" id="ARBA00008306"/>
    </source>
</evidence>
<organism evidence="4 5">
    <name type="scientific">Rhizopus delemar</name>
    <dbReference type="NCBI Taxonomy" id="936053"/>
    <lineage>
        <taxon>Eukaryota</taxon>
        <taxon>Fungi</taxon>
        <taxon>Fungi incertae sedis</taxon>
        <taxon>Mucoromycota</taxon>
        <taxon>Mucoromycotina</taxon>
        <taxon>Mucoromycetes</taxon>
        <taxon>Mucorales</taxon>
        <taxon>Mucorineae</taxon>
        <taxon>Rhizopodaceae</taxon>
        <taxon>Rhizopus</taxon>
    </lineage>
</organism>
<dbReference type="AlphaFoldDB" id="A0A9P6ZEB3"/>
<reference evidence="4 5" key="1">
    <citation type="journal article" date="2020" name="Microb. Genom.">
        <title>Genetic diversity of clinical and environmental Mucorales isolates obtained from an investigation of mucormycosis cases among solid organ transplant recipients.</title>
        <authorList>
            <person name="Nguyen M.H."/>
            <person name="Kaul D."/>
            <person name="Muto C."/>
            <person name="Cheng S.J."/>
            <person name="Richter R.A."/>
            <person name="Bruno V.M."/>
            <person name="Liu G."/>
            <person name="Beyhan S."/>
            <person name="Sundermann A.J."/>
            <person name="Mounaud S."/>
            <person name="Pasculle A.W."/>
            <person name="Nierman W.C."/>
            <person name="Driscoll E."/>
            <person name="Cumbie R."/>
            <person name="Clancy C.J."/>
            <person name="Dupont C.L."/>
        </authorList>
    </citation>
    <scope>NUCLEOTIDE SEQUENCE [LARGE SCALE GENOMIC DNA]</scope>
    <source>
        <strain evidence="4 5">GL24</strain>
    </source>
</reference>
<evidence type="ECO:0000256" key="2">
    <source>
        <dbReference type="SAM" id="MobiDB-lite"/>
    </source>
</evidence>
<protein>
    <recommendedName>
        <fullName evidence="3">DUF155 domain-containing protein</fullName>
    </recommendedName>
</protein>
<proteinExistence type="inferred from homology"/>
<dbReference type="GO" id="GO:0005739">
    <property type="term" value="C:mitochondrion"/>
    <property type="evidence" value="ECO:0007669"/>
    <property type="project" value="UniProtKB-ARBA"/>
</dbReference>
<dbReference type="PANTHER" id="PTHR16255">
    <property type="entry name" value="REQUIRED FOR MEIOTIC NUCLEAR DIVISION PROTEIN 1 HOMOLOG"/>
    <property type="match status" value="1"/>
</dbReference>
<comment type="caution">
    <text evidence="4">The sequence shown here is derived from an EMBL/GenBank/DDBJ whole genome shotgun (WGS) entry which is preliminary data.</text>
</comment>
<feature type="domain" description="DUF155" evidence="3">
    <location>
        <begin position="120"/>
        <end position="284"/>
    </location>
</feature>
<dbReference type="InterPro" id="IPR051624">
    <property type="entry name" value="RMD1/Sad1-interacting"/>
</dbReference>
<feature type="region of interest" description="Disordered" evidence="2">
    <location>
        <begin position="294"/>
        <end position="361"/>
    </location>
</feature>
<evidence type="ECO:0000259" key="3">
    <source>
        <dbReference type="Pfam" id="PF02582"/>
    </source>
</evidence>
<feature type="compositionally biased region" description="Gly residues" evidence="2">
    <location>
        <begin position="294"/>
        <end position="337"/>
    </location>
</feature>
<name>A0A9P6ZEB3_9FUNG</name>
<keyword evidence="5" id="KW-1185">Reference proteome</keyword>
<dbReference type="PANTHER" id="PTHR16255:SF1">
    <property type="entry name" value="REQUIRED FOR MEIOTIC NUCLEAR DIVISION PROTEIN 1 HOMOLOG"/>
    <property type="match status" value="1"/>
</dbReference>
<sequence>MAFLFNKLPFGNKIIKLSFASVARNRYSSFRHLGITKNPGALQDLLRRVMEIDAHITNTPLTQEYKPNTQLCKAYSTSDYYHLDRLENDLLSNQCYFRPTDQLKAKDMLHILDEEQGGEIFAFSNGSISFWGLQPSQQEKFLDLYIRDKQKSPIKESSEFVEFTVDEDEVTDLKGDVILLNPEGIQLSKLAFSYGLGRAAKLNSIEHDLDDVMCLLHESLLNGTRDNKQWLLSKIAFIYSRFYQSAKDGFLGTSDFHWAKPEMQSYVDKISTRFDVNTRIAILNRKLDVLAKGGGGGRVGGGGGGGSTGGSTGGSAGRGSTGGSTGNSGGTSSGGRTAGTPNSISNKGGSGTFNSPPPYRYSNTRSTYTNYPASYAGGYTPASRYGYYGYYNPGLLYFGIMPPFLFLGYNAAYHRYNHNSGYYYAPQLTEQGSNTQNVVINGTAFSSKDEENYRISFNISTNNQYPLVDHAFFSSSDPTSHSADFVYRLQFSHVVEFDDTNQNGFYDNSESILSISSLQNLQWQNMLVSNITVPNNSSQFYLQTSTFANATFNSSDSNFSIRLTWRSSNLQINNTAPITMQPNSLEYDVSLERFPASSRSTARIALVQLLSTQADNPIVFDVNTTTPQNVAEQIKTNATYGISIGNNTEGRLEYKNSVNLTDITGLLSLNAQSLATTPQYNTDDWIWGSLSPANRNSKLILVTLPPQANTSNLEFSGFGFLDTDVMNALASGGHWVRPSIQSLALSVLTALLFIC</sequence>
<comment type="similarity">
    <text evidence="1">Belongs to the RMD1/sif2 family.</text>
</comment>
<evidence type="ECO:0000313" key="4">
    <source>
        <dbReference type="EMBL" id="KAG1576472.1"/>
    </source>
</evidence>
<gene>
    <name evidence="4" type="ORF">G6F50_000192</name>
</gene>
<dbReference type="Proteomes" id="UP000740926">
    <property type="component" value="Unassembled WGS sequence"/>
</dbReference>
<dbReference type="GO" id="GO:0070131">
    <property type="term" value="P:positive regulation of mitochondrial translation"/>
    <property type="evidence" value="ECO:0007669"/>
    <property type="project" value="TreeGrafter"/>
</dbReference>
<dbReference type="InterPro" id="IPR003734">
    <property type="entry name" value="DUF155"/>
</dbReference>
<accession>A0A9P6ZEB3</accession>
<dbReference type="Pfam" id="PF02582">
    <property type="entry name" value="DUF155"/>
    <property type="match status" value="1"/>
</dbReference>
<evidence type="ECO:0000313" key="5">
    <source>
        <dbReference type="Proteomes" id="UP000740926"/>
    </source>
</evidence>
<dbReference type="EMBL" id="JAANIU010000009">
    <property type="protein sequence ID" value="KAG1576472.1"/>
    <property type="molecule type" value="Genomic_DNA"/>
</dbReference>